<evidence type="ECO:0000313" key="2">
    <source>
        <dbReference type="Proteomes" id="UP001477278"/>
    </source>
</evidence>
<dbReference type="RefSeq" id="WP_347691033.1">
    <property type="nucleotide sequence ID" value="NZ_JBDPZN010000021.1"/>
</dbReference>
<keyword evidence="2" id="KW-1185">Reference proteome</keyword>
<evidence type="ECO:0008006" key="3">
    <source>
        <dbReference type="Google" id="ProtNLM"/>
    </source>
</evidence>
<proteinExistence type="predicted"/>
<dbReference type="Proteomes" id="UP001477278">
    <property type="component" value="Unassembled WGS sequence"/>
</dbReference>
<reference evidence="1 2" key="1">
    <citation type="submission" date="2024-05" db="EMBL/GenBank/DDBJ databases">
        <title>Genome sequencing of Marine Estuary Bacteria, Shewanella vesiculosa and S. baltica, and Pseudomonas syringae.</title>
        <authorList>
            <person name="Gurung A."/>
            <person name="Maclea K.S."/>
        </authorList>
    </citation>
    <scope>NUCLEOTIDE SEQUENCE [LARGE SCALE GENOMIC DNA]</scope>
    <source>
        <strain evidence="1 2">1A</strain>
    </source>
</reference>
<sequence>MQTTYEEEYLDHHIYIEPNPDSFSEGFEWAICKDDSEWDNGLEFSIEEALKAAQKAVDLLQGKP</sequence>
<protein>
    <recommendedName>
        <fullName evidence="3">Phage protein</fullName>
    </recommendedName>
</protein>
<gene>
    <name evidence="1" type="ORF">ABHN84_20500</name>
</gene>
<accession>A0ABV0FUY4</accession>
<name>A0ABV0FUY4_9GAMM</name>
<evidence type="ECO:0000313" key="1">
    <source>
        <dbReference type="EMBL" id="MEO3684648.1"/>
    </source>
</evidence>
<organism evidence="1 2">
    <name type="scientific">Shewanella vesiculosa</name>
    <dbReference type="NCBI Taxonomy" id="518738"/>
    <lineage>
        <taxon>Bacteria</taxon>
        <taxon>Pseudomonadati</taxon>
        <taxon>Pseudomonadota</taxon>
        <taxon>Gammaproteobacteria</taxon>
        <taxon>Alteromonadales</taxon>
        <taxon>Shewanellaceae</taxon>
        <taxon>Shewanella</taxon>
    </lineage>
</organism>
<dbReference type="EMBL" id="JBDPZN010000021">
    <property type="protein sequence ID" value="MEO3684648.1"/>
    <property type="molecule type" value="Genomic_DNA"/>
</dbReference>
<comment type="caution">
    <text evidence="1">The sequence shown here is derived from an EMBL/GenBank/DDBJ whole genome shotgun (WGS) entry which is preliminary data.</text>
</comment>